<protein>
    <submittedName>
        <fullName evidence="1">Uncharacterized protein</fullName>
    </submittedName>
</protein>
<dbReference type="KEGG" id="prv:G7070_11620"/>
<organism evidence="1 2">
    <name type="scientific">Propioniciclava coleopterorum</name>
    <dbReference type="NCBI Taxonomy" id="2714937"/>
    <lineage>
        <taxon>Bacteria</taxon>
        <taxon>Bacillati</taxon>
        <taxon>Actinomycetota</taxon>
        <taxon>Actinomycetes</taxon>
        <taxon>Propionibacteriales</taxon>
        <taxon>Propionibacteriaceae</taxon>
        <taxon>Propioniciclava</taxon>
    </lineage>
</organism>
<sequence>MASLTGASMKAKLASSRVPLRKVGIEAESDRHGISTFWIRMTDRPFGSIVRTAGPAYPRPDALIEGLDATSTPEDAVALFGEPEAQGALFVSYVVGGRHVNLGFEDGVLTLVTLMTRLP</sequence>
<evidence type="ECO:0000313" key="1">
    <source>
        <dbReference type="EMBL" id="QIK72803.1"/>
    </source>
</evidence>
<accession>A0A6G7Y7N4</accession>
<name>A0A6G7Y7N4_9ACTN</name>
<dbReference type="EMBL" id="CP049865">
    <property type="protein sequence ID" value="QIK72803.1"/>
    <property type="molecule type" value="Genomic_DNA"/>
</dbReference>
<gene>
    <name evidence="1" type="ORF">G7070_11620</name>
</gene>
<reference evidence="1 2" key="1">
    <citation type="submission" date="2020-03" db="EMBL/GenBank/DDBJ databases">
        <title>Propioniciclava sp. nov., isolated from Hydrophilus acuminatus.</title>
        <authorList>
            <person name="Hyun D.-W."/>
            <person name="Bae J.-W."/>
        </authorList>
    </citation>
    <scope>NUCLEOTIDE SEQUENCE [LARGE SCALE GENOMIC DNA]</scope>
    <source>
        <strain evidence="1 2">HDW11</strain>
    </source>
</reference>
<proteinExistence type="predicted"/>
<dbReference type="Proteomes" id="UP000501058">
    <property type="component" value="Chromosome"/>
</dbReference>
<evidence type="ECO:0000313" key="2">
    <source>
        <dbReference type="Proteomes" id="UP000501058"/>
    </source>
</evidence>
<keyword evidence="2" id="KW-1185">Reference proteome</keyword>
<dbReference type="RefSeq" id="WP_166233878.1">
    <property type="nucleotide sequence ID" value="NZ_CP049865.1"/>
</dbReference>
<dbReference type="AlphaFoldDB" id="A0A6G7Y7N4"/>